<reference evidence="2 3" key="1">
    <citation type="journal article" date="2012" name="J. Bacteriol.">
        <title>Draft Genome Sequence of the Purple Photosynthetic Bacterium Phaeospirillum molischianum DSM120, a Particularly Versatile Bacterium.</title>
        <authorList>
            <person name="Duquesne K."/>
            <person name="Prima V."/>
            <person name="Ji B."/>
            <person name="Rouy Z."/>
            <person name="Medigue C."/>
            <person name="Talla E."/>
            <person name="Sturgis J.N."/>
        </authorList>
    </citation>
    <scope>NUCLEOTIDE SEQUENCE [LARGE SCALE GENOMIC DNA]</scope>
    <source>
        <strain evidence="3">DSM120</strain>
    </source>
</reference>
<keyword evidence="3" id="KW-1185">Reference proteome</keyword>
<accession>H8FS04</accession>
<proteinExistence type="predicted"/>
<feature type="compositionally biased region" description="Basic and acidic residues" evidence="1">
    <location>
        <begin position="11"/>
        <end position="29"/>
    </location>
</feature>
<sequence length="70" mass="7450">MDASGNWRGCRVRDSMGSRGVEGQRDSGSDRVLGSVAVTAILGTVGRNDAALERIVGTLIGHPLFTWNHL</sequence>
<dbReference type="STRING" id="1150626.PHAMO_260009"/>
<evidence type="ECO:0000313" key="2">
    <source>
        <dbReference type="EMBL" id="CCG41142.1"/>
    </source>
</evidence>
<comment type="caution">
    <text evidence="2">The sequence shown here is derived from an EMBL/GenBank/DDBJ whole genome shotgun (WGS) entry which is preliminary data.</text>
</comment>
<gene>
    <name evidence="2" type="ORF">PHAMO_260009</name>
</gene>
<dbReference type="Proteomes" id="UP000004169">
    <property type="component" value="Unassembled WGS sequence"/>
</dbReference>
<dbReference type="EMBL" id="CAHP01000019">
    <property type="protein sequence ID" value="CCG41142.1"/>
    <property type="molecule type" value="Genomic_DNA"/>
</dbReference>
<feature type="region of interest" description="Disordered" evidence="1">
    <location>
        <begin position="1"/>
        <end position="29"/>
    </location>
</feature>
<organism evidence="2 3">
    <name type="scientific">Magnetospirillum molischianum DSM 120</name>
    <dbReference type="NCBI Taxonomy" id="1150626"/>
    <lineage>
        <taxon>Bacteria</taxon>
        <taxon>Pseudomonadati</taxon>
        <taxon>Pseudomonadota</taxon>
        <taxon>Alphaproteobacteria</taxon>
        <taxon>Rhodospirillales</taxon>
        <taxon>Rhodospirillaceae</taxon>
        <taxon>Magnetospirillum</taxon>
    </lineage>
</organism>
<dbReference type="AlphaFoldDB" id="H8FS04"/>
<evidence type="ECO:0000313" key="3">
    <source>
        <dbReference type="Proteomes" id="UP000004169"/>
    </source>
</evidence>
<name>H8FS04_MAGML</name>
<protein>
    <submittedName>
        <fullName evidence="2">Uncharacterized protein</fullName>
    </submittedName>
</protein>
<evidence type="ECO:0000256" key="1">
    <source>
        <dbReference type="SAM" id="MobiDB-lite"/>
    </source>
</evidence>